<feature type="region of interest" description="Disordered" evidence="1">
    <location>
        <begin position="99"/>
        <end position="124"/>
    </location>
</feature>
<dbReference type="EMBL" id="CP159253">
    <property type="protein sequence ID" value="XCG47234.1"/>
    <property type="molecule type" value="Genomic_DNA"/>
</dbReference>
<accession>A0AAU8CLS9</accession>
<dbReference type="AlphaFoldDB" id="A0AAU8CLS9"/>
<gene>
    <name evidence="4" type="ORF">ABVK50_18320</name>
</gene>
<feature type="domain" description="Phytase-like" evidence="3">
    <location>
        <begin position="52"/>
        <end position="298"/>
    </location>
</feature>
<evidence type="ECO:0000256" key="2">
    <source>
        <dbReference type="SAM" id="SignalP"/>
    </source>
</evidence>
<feature type="signal peptide" evidence="2">
    <location>
        <begin position="1"/>
        <end position="30"/>
    </location>
</feature>
<protein>
    <submittedName>
        <fullName evidence="4">Esterase-like activity of phytase family protein</fullName>
    </submittedName>
</protein>
<dbReference type="Pfam" id="PF13449">
    <property type="entry name" value="Phytase-like"/>
    <property type="match status" value="1"/>
</dbReference>
<dbReference type="RefSeq" id="WP_353645214.1">
    <property type="nucleotide sequence ID" value="NZ_CP159253.1"/>
</dbReference>
<keyword evidence="2" id="KW-0732">Signal</keyword>
<feature type="chain" id="PRO_5043358445" evidence="2">
    <location>
        <begin position="31"/>
        <end position="318"/>
    </location>
</feature>
<sequence>MTKRKGFSRLFGGLTLAGVLLVSTSLASSAQPSLETLDSVDIPVEGADGVRIEELSGLSWDEDEQLLYAVSDGGVLHHFRVRLEGSRIEGIESVFSTPLTTEASETSGKPVTNAEGLTTINDDNGQRSDSELLIAFEDGPSIARFTPRGEWIANAALPAPLADETQYGKKNSRLEAVAFIEGHGILTAPERPLKGQPEGRHTLYAASGTTWSFAASQPDSRLKAIQKLPDGNLLVLERTREEKGGAPTARLRYLDFAKCSAKRECQLAELSAEPDAMLVDNFEGMARLADDLFLIVTDKTRKDAEPTTFVLFRVKATP</sequence>
<name>A0AAU8CLS9_9HYPH</name>
<feature type="compositionally biased region" description="Polar residues" evidence="1">
    <location>
        <begin position="99"/>
        <end position="123"/>
    </location>
</feature>
<dbReference type="InterPro" id="IPR027372">
    <property type="entry name" value="Phytase-like_dom"/>
</dbReference>
<evidence type="ECO:0000256" key="1">
    <source>
        <dbReference type="SAM" id="MobiDB-lite"/>
    </source>
</evidence>
<evidence type="ECO:0000313" key="4">
    <source>
        <dbReference type="EMBL" id="XCG47234.1"/>
    </source>
</evidence>
<reference evidence="4" key="1">
    <citation type="submission" date="2024-06" db="EMBL/GenBank/DDBJ databases">
        <title>Mesorhizobium karijinii sp. nov., a symbiont of the iconic Swainsona formosa from arid Australia.</title>
        <authorList>
            <person name="Hill Y.J."/>
            <person name="Watkin E.L.J."/>
            <person name="O'Hara G.W."/>
            <person name="Terpolilli J."/>
            <person name="Tye M.L."/>
            <person name="Kohlmeier M.G."/>
        </authorList>
    </citation>
    <scope>NUCLEOTIDE SEQUENCE</scope>
    <source>
        <strain evidence="4">WSM2240</strain>
    </source>
</reference>
<proteinExistence type="predicted"/>
<organism evidence="4">
    <name type="scientific">Mesorhizobium sp. WSM2240</name>
    <dbReference type="NCBI Taxonomy" id="3228851"/>
    <lineage>
        <taxon>Bacteria</taxon>
        <taxon>Pseudomonadati</taxon>
        <taxon>Pseudomonadota</taxon>
        <taxon>Alphaproteobacteria</taxon>
        <taxon>Hyphomicrobiales</taxon>
        <taxon>Phyllobacteriaceae</taxon>
        <taxon>Mesorhizobium</taxon>
    </lineage>
</organism>
<evidence type="ECO:0000259" key="3">
    <source>
        <dbReference type="Pfam" id="PF13449"/>
    </source>
</evidence>